<feature type="chain" id="PRO_5007837351" description="DUF7580 domain-containing protein" evidence="1">
    <location>
        <begin position="24"/>
        <end position="584"/>
    </location>
</feature>
<feature type="signal peptide" evidence="1">
    <location>
        <begin position="1"/>
        <end position="23"/>
    </location>
</feature>
<evidence type="ECO:0000313" key="4">
    <source>
        <dbReference type="Proteomes" id="UP000076881"/>
    </source>
</evidence>
<protein>
    <recommendedName>
        <fullName evidence="2">DUF7580 domain-containing protein</fullName>
    </recommendedName>
</protein>
<dbReference type="EMBL" id="AZHF01000006">
    <property type="protein sequence ID" value="OAA74814.1"/>
    <property type="molecule type" value="Genomic_DNA"/>
</dbReference>
<organism evidence="3 4">
    <name type="scientific">Akanthomyces lecanii RCEF 1005</name>
    <dbReference type="NCBI Taxonomy" id="1081108"/>
    <lineage>
        <taxon>Eukaryota</taxon>
        <taxon>Fungi</taxon>
        <taxon>Dikarya</taxon>
        <taxon>Ascomycota</taxon>
        <taxon>Pezizomycotina</taxon>
        <taxon>Sordariomycetes</taxon>
        <taxon>Hypocreomycetidae</taxon>
        <taxon>Hypocreales</taxon>
        <taxon>Cordycipitaceae</taxon>
        <taxon>Akanthomyces</taxon>
        <taxon>Cordyceps confragosa</taxon>
    </lineage>
</organism>
<dbReference type="AlphaFoldDB" id="A0A162LS17"/>
<evidence type="ECO:0000313" key="3">
    <source>
        <dbReference type="EMBL" id="OAA74814.1"/>
    </source>
</evidence>
<dbReference type="Pfam" id="PF24476">
    <property type="entry name" value="DUF7580"/>
    <property type="match status" value="1"/>
</dbReference>
<keyword evidence="4" id="KW-1185">Reference proteome</keyword>
<name>A0A162LS17_CORDF</name>
<dbReference type="PANTHER" id="PTHR35186:SF4">
    <property type="entry name" value="PRION-INHIBITION AND PROPAGATION HELO DOMAIN-CONTAINING PROTEIN"/>
    <property type="match status" value="1"/>
</dbReference>
<reference evidence="3 4" key="1">
    <citation type="journal article" date="2016" name="Genome Biol. Evol.">
        <title>Divergent and convergent evolution of fungal pathogenicity.</title>
        <authorList>
            <person name="Shang Y."/>
            <person name="Xiao G."/>
            <person name="Zheng P."/>
            <person name="Cen K."/>
            <person name="Zhan S."/>
            <person name="Wang C."/>
        </authorList>
    </citation>
    <scope>NUCLEOTIDE SEQUENCE [LARGE SCALE GENOMIC DNA]</scope>
    <source>
        <strain evidence="3 4">RCEF 1005</strain>
    </source>
</reference>
<feature type="domain" description="DUF7580" evidence="2">
    <location>
        <begin position="385"/>
        <end position="577"/>
    </location>
</feature>
<dbReference type="PANTHER" id="PTHR35186">
    <property type="entry name" value="ANK_REP_REGION DOMAIN-CONTAINING PROTEIN"/>
    <property type="match status" value="1"/>
</dbReference>
<comment type="caution">
    <text evidence="3">The sequence shown here is derived from an EMBL/GenBank/DDBJ whole genome shotgun (WGS) entry which is preliminary data.</text>
</comment>
<sequence length="584" mass="64775">MSGFEVIGVVLGVLGVLPAAVEAVQGYRTLLSSMRHVERDLRCLVQDLETERVRLRTTCEMLLDGVVPYSLIDELINKPFGAEWKPYREQLRLRLWSSSATFEGQMLEMQKAAVELRDMLSIQANGKTSIKDRASILRELKRGASFTLKKKDYQYIIDRIKMSNAILHDLANQNCGMESSRQTRSQTRLIKLIRGLAGSLFCALWNATTCDCLIPHQVCLELVPRKAVLVPGDAEEDVAKGFNFYVAFGSHGVVTESGSAAKNSAAAVQSQTPRWNTFDLRVQSIETNVTVRSAPCVPIAAPKTSKRVGWSASSGSGPHLAPSTRTLVDASRTLLAMPTMASHAQKHISNLCRDIITRQILATDCHGYITDATRNFSLYPRSQVADIVGPVTLRELLDEPMHGGMDLDYERKLQVALAIATCVLHLYKTPWLPRVVTLDDFVFLRADVSLPSSPPPAKPPFIIKNDLHESYDPSHAPQRPVNLTILSLGALLIQVIIGRTIADFDIPADVEMSMNGIVARYEAGSRLRDRVLESGGARYAGAVRWCLDNVFNTANLENEAFCQEFYNQVVLRLEEDVGYLSQEM</sequence>
<dbReference type="OrthoDB" id="3565018at2759"/>
<dbReference type="InterPro" id="IPR056002">
    <property type="entry name" value="DUF7580"/>
</dbReference>
<keyword evidence="1" id="KW-0732">Signal</keyword>
<proteinExistence type="predicted"/>
<accession>A0A162LS17</accession>
<evidence type="ECO:0000259" key="2">
    <source>
        <dbReference type="Pfam" id="PF24476"/>
    </source>
</evidence>
<dbReference type="STRING" id="1081108.A0A162LS17"/>
<dbReference type="Proteomes" id="UP000076881">
    <property type="component" value="Unassembled WGS sequence"/>
</dbReference>
<gene>
    <name evidence="3" type="ORF">LEL_08395</name>
</gene>
<evidence type="ECO:0000256" key="1">
    <source>
        <dbReference type="SAM" id="SignalP"/>
    </source>
</evidence>